<dbReference type="OrthoDB" id="1936100at2759"/>
<feature type="compositionally biased region" description="Polar residues" evidence="13">
    <location>
        <begin position="551"/>
        <end position="560"/>
    </location>
</feature>
<dbReference type="SMART" id="SM00317">
    <property type="entry name" value="SET"/>
    <property type="match status" value="1"/>
</dbReference>
<feature type="domain" description="SHSP" evidence="14">
    <location>
        <begin position="413"/>
        <end position="530"/>
    </location>
</feature>
<evidence type="ECO:0000256" key="1">
    <source>
        <dbReference type="ARBA" id="ARBA00004496"/>
    </source>
</evidence>
<evidence type="ECO:0000256" key="10">
    <source>
        <dbReference type="PROSITE-ProRule" id="PRU01330"/>
    </source>
</evidence>
<dbReference type="InterPro" id="IPR046341">
    <property type="entry name" value="SET_dom_sf"/>
</dbReference>
<dbReference type="AlphaFoldDB" id="A0A2V0PG93"/>
<evidence type="ECO:0000313" key="19">
    <source>
        <dbReference type="Proteomes" id="UP000247498"/>
    </source>
</evidence>
<feature type="domain" description="SET" evidence="15">
    <location>
        <begin position="643"/>
        <end position="766"/>
    </location>
</feature>
<evidence type="ECO:0000259" key="16">
    <source>
        <dbReference type="PROSITE" id="PS51986"/>
    </source>
</evidence>
<dbReference type="EC" id="6.3.1.2" evidence="3"/>
<dbReference type="GO" id="GO:0004356">
    <property type="term" value="F:glutamine synthetase activity"/>
    <property type="evidence" value="ECO:0007669"/>
    <property type="project" value="UniProtKB-EC"/>
</dbReference>
<evidence type="ECO:0000256" key="3">
    <source>
        <dbReference type="ARBA" id="ARBA00012937"/>
    </source>
</evidence>
<dbReference type="Pfam" id="PF00120">
    <property type="entry name" value="Gln-synt_C"/>
    <property type="match status" value="1"/>
</dbReference>
<evidence type="ECO:0000256" key="8">
    <source>
        <dbReference type="ARBA" id="ARBA00049436"/>
    </source>
</evidence>
<name>A0A2V0PG93_9CHLO</name>
<dbReference type="PROSITE" id="PS51987">
    <property type="entry name" value="GS_CATALYTIC"/>
    <property type="match status" value="1"/>
</dbReference>
<dbReference type="InterPro" id="IPR008146">
    <property type="entry name" value="Gln_synth_cat_dom"/>
</dbReference>
<comment type="similarity">
    <text evidence="2 10 11">Belongs to the glutamine synthetase family.</text>
</comment>
<evidence type="ECO:0000256" key="13">
    <source>
        <dbReference type="SAM" id="MobiDB-lite"/>
    </source>
</evidence>
<dbReference type="PROSITE" id="PS50280">
    <property type="entry name" value="SET"/>
    <property type="match status" value="1"/>
</dbReference>
<gene>
    <name evidence="18" type="ORF">Rsub_11143</name>
</gene>
<dbReference type="InterPro" id="IPR002068">
    <property type="entry name" value="A-crystallin/Hsp20_dom"/>
</dbReference>
<feature type="compositionally biased region" description="Gly residues" evidence="13">
    <location>
        <begin position="532"/>
        <end position="550"/>
    </location>
</feature>
<evidence type="ECO:0000256" key="7">
    <source>
        <dbReference type="ARBA" id="ARBA00022840"/>
    </source>
</evidence>
<dbReference type="FunFam" id="3.30.590.10:FF:000011">
    <property type="entry name" value="Glutamine synthetase"/>
    <property type="match status" value="1"/>
</dbReference>
<evidence type="ECO:0000256" key="9">
    <source>
        <dbReference type="PROSITE-ProRule" id="PRU00285"/>
    </source>
</evidence>
<dbReference type="Proteomes" id="UP000247498">
    <property type="component" value="Unassembled WGS sequence"/>
</dbReference>
<dbReference type="SUPFAM" id="SSF49764">
    <property type="entry name" value="HSP20-like chaperones"/>
    <property type="match status" value="1"/>
</dbReference>
<evidence type="ECO:0000256" key="5">
    <source>
        <dbReference type="ARBA" id="ARBA00022598"/>
    </source>
</evidence>
<sequence>MALSASSGLKAVARQAGGRRTVRAVAGRRAMRVYAVGQCLEYIWTDGQEGKEIKGMMFNELRSKTKCMMKAVESLDPADFPDWSYDGSSTGQAEGNNSDCIIRPVRVVPDPVRGAPHLLIMTEVLNPDGTPHETNTRAPLAALVDDKVRAEAPLFGFEQEYTMLKANSSAVLGWPEGGFPAPQGPFYCGVGVNSVFGRPLAEAHMAACLGAGITISGINAEVMPGQWEFQVGPVGPLELGDEVHLARWLLHRLGEDYGISCTFHPKVGGTGAHTNYSTETMRKPGGMDAIMAAIDRLSKTHAVSARAPSATLATGISRSKRPAPSRAPCAAAGRPGRVLAVAPRAFYSGAGPSDSARRAMEEIVREMARASAAGRAGFAPFPGGGVWGGVWGGSGCDPAAAGGGAVGGREGAAAGPGLRLPIDLVKEPEAYTVVADVPGVTKDRLSIKLNARTPDAPAALVIRGARQDGGGGAEAMLRERRRGEFERRVPLPDDAATVGITARVRDGVLTVRVPRVAPQPREADSDIPIDGLDGGGGGGSGSGSGSGGAGTPSSRTDQQRATPAALAAGLAAAGVATYSALASQPSLPPLADAAAAAATGAAALGGAGLAAAAVLRAALGDRFHAEWHRGRLYVLLGVPSQGPPLEPGAVAVRPAADPRLGNGAFAARPIPAGTHLGDYSGDLLDRAAFYARYPDGVGDYSTALDQEFVIDAAARAPDAASFHPVHMNHSRGRANVARFYARRLGRVAFFTTRDIAVGEELLYDYGAAYWRGREHLELP</sequence>
<keyword evidence="7" id="KW-0067">ATP-binding</keyword>
<feature type="domain" description="GS beta-grasp" evidence="16">
    <location>
        <begin position="38"/>
        <end position="129"/>
    </location>
</feature>
<dbReference type="PROSITE" id="PS51986">
    <property type="entry name" value="GS_BETA_GRASP"/>
    <property type="match status" value="1"/>
</dbReference>
<comment type="caution">
    <text evidence="18">The sequence shown here is derived from an EMBL/GenBank/DDBJ whole genome shotgun (WGS) entry which is preliminary data.</text>
</comment>
<dbReference type="InterPro" id="IPR027302">
    <property type="entry name" value="Gln_synth_N_conserv_site"/>
</dbReference>
<dbReference type="SUPFAM" id="SSF82199">
    <property type="entry name" value="SET domain"/>
    <property type="match status" value="1"/>
</dbReference>
<keyword evidence="5" id="KW-0436">Ligase</keyword>
<keyword evidence="4" id="KW-0963">Cytoplasm</keyword>
<protein>
    <recommendedName>
        <fullName evidence="3">glutamine synthetase</fullName>
        <ecNumber evidence="3">6.3.1.2</ecNumber>
    </recommendedName>
</protein>
<dbReference type="PANTHER" id="PTHR20852">
    <property type="entry name" value="GLUTAMINE SYNTHETASE"/>
    <property type="match status" value="1"/>
</dbReference>
<evidence type="ECO:0000256" key="2">
    <source>
        <dbReference type="ARBA" id="ARBA00009897"/>
    </source>
</evidence>
<dbReference type="InterPro" id="IPR001214">
    <property type="entry name" value="SET_dom"/>
</dbReference>
<dbReference type="SUPFAM" id="SSF54368">
    <property type="entry name" value="Glutamine synthetase, N-terminal domain"/>
    <property type="match status" value="1"/>
</dbReference>
<comment type="similarity">
    <text evidence="9 12">Belongs to the small heat shock protein (HSP20) family.</text>
</comment>
<feature type="domain" description="GS catalytic" evidence="17">
    <location>
        <begin position="136"/>
        <end position="266"/>
    </location>
</feature>
<dbReference type="GO" id="GO:0005524">
    <property type="term" value="F:ATP binding"/>
    <property type="evidence" value="ECO:0007669"/>
    <property type="project" value="UniProtKB-KW"/>
</dbReference>
<dbReference type="Gene3D" id="3.10.20.70">
    <property type="entry name" value="Glutamine synthetase, N-terminal domain"/>
    <property type="match status" value="1"/>
</dbReference>
<dbReference type="STRING" id="307507.A0A2V0PG93"/>
<keyword evidence="6" id="KW-0547">Nucleotide-binding</keyword>
<evidence type="ECO:0000256" key="11">
    <source>
        <dbReference type="RuleBase" id="RU000384"/>
    </source>
</evidence>
<dbReference type="PROSITE" id="PS01031">
    <property type="entry name" value="SHSP"/>
    <property type="match status" value="1"/>
</dbReference>
<dbReference type="Gene3D" id="3.30.590.10">
    <property type="entry name" value="Glutamine synthetase/guanido kinase, catalytic domain"/>
    <property type="match status" value="1"/>
</dbReference>
<evidence type="ECO:0000313" key="18">
    <source>
        <dbReference type="EMBL" id="GBF98032.1"/>
    </source>
</evidence>
<feature type="region of interest" description="Disordered" evidence="13">
    <location>
        <begin position="515"/>
        <end position="563"/>
    </location>
</feature>
<dbReference type="Pfam" id="PF03951">
    <property type="entry name" value="Gln-synt_N"/>
    <property type="match status" value="1"/>
</dbReference>
<dbReference type="InterPro" id="IPR014746">
    <property type="entry name" value="Gln_synth/guanido_kin_cat_dom"/>
</dbReference>
<evidence type="ECO:0000259" key="17">
    <source>
        <dbReference type="PROSITE" id="PS51987"/>
    </source>
</evidence>
<evidence type="ECO:0000259" key="15">
    <source>
        <dbReference type="PROSITE" id="PS50280"/>
    </source>
</evidence>
<dbReference type="Pfam" id="PF00856">
    <property type="entry name" value="SET"/>
    <property type="match status" value="1"/>
</dbReference>
<evidence type="ECO:0000256" key="6">
    <source>
        <dbReference type="ARBA" id="ARBA00022741"/>
    </source>
</evidence>
<comment type="catalytic activity">
    <reaction evidence="8">
        <text>L-glutamate + NH4(+) + ATP = L-glutamine + ADP + phosphate + H(+)</text>
        <dbReference type="Rhea" id="RHEA:16169"/>
        <dbReference type="ChEBI" id="CHEBI:15378"/>
        <dbReference type="ChEBI" id="CHEBI:28938"/>
        <dbReference type="ChEBI" id="CHEBI:29985"/>
        <dbReference type="ChEBI" id="CHEBI:30616"/>
        <dbReference type="ChEBI" id="CHEBI:43474"/>
        <dbReference type="ChEBI" id="CHEBI:58359"/>
        <dbReference type="ChEBI" id="CHEBI:456216"/>
        <dbReference type="EC" id="6.3.1.2"/>
    </reaction>
</comment>
<dbReference type="Pfam" id="PF00011">
    <property type="entry name" value="HSP20"/>
    <property type="match status" value="1"/>
</dbReference>
<evidence type="ECO:0000259" key="14">
    <source>
        <dbReference type="PROSITE" id="PS01031"/>
    </source>
</evidence>
<dbReference type="GO" id="GO:0005737">
    <property type="term" value="C:cytoplasm"/>
    <property type="evidence" value="ECO:0007669"/>
    <property type="project" value="UniProtKB-SubCell"/>
</dbReference>
<dbReference type="GO" id="GO:0006542">
    <property type="term" value="P:glutamine biosynthetic process"/>
    <property type="evidence" value="ECO:0007669"/>
    <property type="project" value="InterPro"/>
</dbReference>
<dbReference type="InterPro" id="IPR008147">
    <property type="entry name" value="Gln_synt_N"/>
</dbReference>
<dbReference type="Gene3D" id="2.60.40.790">
    <property type="match status" value="1"/>
</dbReference>
<dbReference type="EMBL" id="BDRX01000114">
    <property type="protein sequence ID" value="GBF98032.1"/>
    <property type="molecule type" value="Genomic_DNA"/>
</dbReference>
<organism evidence="18 19">
    <name type="scientific">Raphidocelis subcapitata</name>
    <dbReference type="NCBI Taxonomy" id="307507"/>
    <lineage>
        <taxon>Eukaryota</taxon>
        <taxon>Viridiplantae</taxon>
        <taxon>Chlorophyta</taxon>
        <taxon>core chlorophytes</taxon>
        <taxon>Chlorophyceae</taxon>
        <taxon>CS clade</taxon>
        <taxon>Sphaeropleales</taxon>
        <taxon>Selenastraceae</taxon>
        <taxon>Raphidocelis</taxon>
    </lineage>
</organism>
<accession>A0A2V0PG93</accession>
<proteinExistence type="inferred from homology"/>
<dbReference type="InterPro" id="IPR050292">
    <property type="entry name" value="Glutamine_Synthetase"/>
</dbReference>
<dbReference type="InterPro" id="IPR008978">
    <property type="entry name" value="HSP20-like_chaperone"/>
</dbReference>
<dbReference type="CDD" id="cd08161">
    <property type="entry name" value="SET"/>
    <property type="match status" value="1"/>
</dbReference>
<comment type="subcellular location">
    <subcellularLocation>
        <location evidence="1">Cytoplasm</location>
    </subcellularLocation>
</comment>
<evidence type="ECO:0000256" key="4">
    <source>
        <dbReference type="ARBA" id="ARBA00022490"/>
    </source>
</evidence>
<dbReference type="PROSITE" id="PS00180">
    <property type="entry name" value="GLNA_1"/>
    <property type="match status" value="1"/>
</dbReference>
<dbReference type="SMART" id="SM01230">
    <property type="entry name" value="Gln-synt_C"/>
    <property type="match status" value="1"/>
</dbReference>
<dbReference type="CDD" id="cd06464">
    <property type="entry name" value="ACD_sHsps-like"/>
    <property type="match status" value="1"/>
</dbReference>
<keyword evidence="19" id="KW-1185">Reference proteome</keyword>
<dbReference type="InterPro" id="IPR036651">
    <property type="entry name" value="Gln_synt_N_sf"/>
</dbReference>
<evidence type="ECO:0000256" key="12">
    <source>
        <dbReference type="RuleBase" id="RU003616"/>
    </source>
</evidence>
<reference evidence="18 19" key="1">
    <citation type="journal article" date="2018" name="Sci. Rep.">
        <title>Raphidocelis subcapitata (=Pseudokirchneriella subcapitata) provides an insight into genome evolution and environmental adaptations in the Sphaeropleales.</title>
        <authorList>
            <person name="Suzuki S."/>
            <person name="Yamaguchi H."/>
            <person name="Nakajima N."/>
            <person name="Kawachi M."/>
        </authorList>
    </citation>
    <scope>NUCLEOTIDE SEQUENCE [LARGE SCALE GENOMIC DNA]</scope>
    <source>
        <strain evidence="18 19">NIES-35</strain>
    </source>
</reference>
<dbReference type="InParanoid" id="A0A2V0PG93"/>
<dbReference type="SUPFAM" id="SSF55931">
    <property type="entry name" value="Glutamine synthetase/guanido kinase"/>
    <property type="match status" value="1"/>
</dbReference>
<dbReference type="PANTHER" id="PTHR20852:SF57">
    <property type="entry name" value="GLUTAMINE SYNTHETASE 2 CYTOPLASMIC"/>
    <property type="match status" value="1"/>
</dbReference>
<dbReference type="Gene3D" id="2.170.270.10">
    <property type="entry name" value="SET domain"/>
    <property type="match status" value="1"/>
</dbReference>